<keyword evidence="5" id="KW-1185">Reference proteome</keyword>
<dbReference type="PANTHER" id="PTHR43173:SF37">
    <property type="entry name" value="ABC1 FAMILY PROTEIN C10F6.14C"/>
    <property type="match status" value="1"/>
</dbReference>
<feature type="domain" description="ABC1 atypical kinase-like" evidence="3">
    <location>
        <begin position="120"/>
        <end position="371"/>
    </location>
</feature>
<evidence type="ECO:0000259" key="3">
    <source>
        <dbReference type="Pfam" id="PF03109"/>
    </source>
</evidence>
<proteinExistence type="inferred from homology"/>
<dbReference type="SUPFAM" id="SSF56112">
    <property type="entry name" value="Protein kinase-like (PK-like)"/>
    <property type="match status" value="1"/>
</dbReference>
<name>A0A1E4SGM5_9ASCO</name>
<feature type="transmembrane region" description="Helical" evidence="2">
    <location>
        <begin position="51"/>
        <end position="68"/>
    </location>
</feature>
<dbReference type="OrthoDB" id="427480at2759"/>
<protein>
    <submittedName>
        <fullName evidence="4">ABC1-domain-containing protein</fullName>
    </submittedName>
</protein>
<gene>
    <name evidence="4" type="ORF">CANTADRAFT_90972</name>
</gene>
<accession>A0A1E4SGM5</accession>
<evidence type="ECO:0000313" key="4">
    <source>
        <dbReference type="EMBL" id="ODV78667.1"/>
    </source>
</evidence>
<keyword evidence="2" id="KW-1133">Transmembrane helix</keyword>
<dbReference type="RefSeq" id="XP_020063789.1">
    <property type="nucleotide sequence ID" value="XM_020211756.1"/>
</dbReference>
<dbReference type="AlphaFoldDB" id="A0A1E4SGM5"/>
<dbReference type="InterPro" id="IPR051130">
    <property type="entry name" value="Mito_struct-func_regulator"/>
</dbReference>
<dbReference type="PANTHER" id="PTHR43173">
    <property type="entry name" value="ABC1 FAMILY PROTEIN"/>
    <property type="match status" value="1"/>
</dbReference>
<feature type="transmembrane region" description="Helical" evidence="2">
    <location>
        <begin position="20"/>
        <end position="39"/>
    </location>
</feature>
<organism evidence="4 5">
    <name type="scientific">Suhomyces tanzawaensis NRRL Y-17324</name>
    <dbReference type="NCBI Taxonomy" id="984487"/>
    <lineage>
        <taxon>Eukaryota</taxon>
        <taxon>Fungi</taxon>
        <taxon>Dikarya</taxon>
        <taxon>Ascomycota</taxon>
        <taxon>Saccharomycotina</taxon>
        <taxon>Pichiomycetes</taxon>
        <taxon>Debaryomycetaceae</taxon>
        <taxon>Suhomyces</taxon>
    </lineage>
</organism>
<dbReference type="Pfam" id="PF03109">
    <property type="entry name" value="ABC1"/>
    <property type="match status" value="1"/>
</dbReference>
<dbReference type="Proteomes" id="UP000094285">
    <property type="component" value="Unassembled WGS sequence"/>
</dbReference>
<dbReference type="EMBL" id="KV453913">
    <property type="protein sequence ID" value="ODV78667.1"/>
    <property type="molecule type" value="Genomic_DNA"/>
</dbReference>
<dbReference type="CDD" id="cd13969">
    <property type="entry name" value="ADCK1-like"/>
    <property type="match status" value="1"/>
</dbReference>
<evidence type="ECO:0000313" key="5">
    <source>
        <dbReference type="Proteomes" id="UP000094285"/>
    </source>
</evidence>
<dbReference type="InterPro" id="IPR011009">
    <property type="entry name" value="Kinase-like_dom_sf"/>
</dbReference>
<sequence>MPPTQGLHHLVGHKRSHQHFRFVRASLVLVSIGGGVYLIDRYAYSSLLTRSVRAIYIMLWIAYEYAIGSKTKDLDHIHEHTSEELLRLLKTNKGLYIKLGQAIANQGAILPLAYQEKFPKLYDDAPIEPWEQIDTILKKHYGPSYETELFSKFDHVPIASASIAQVYKATLKNGKEVAVKVQHGYIDNQIVVDLMVYRFVTRIYEKIFDIPMSMFSRYVSDQMLKETDFECEMRNSQRLAKTIAEDSTLSNVNVYVPQSFPEYTKRQVLISEWIEGVSLADKNVLLDQGYDLKLIMTQYLQVFGKQMFKYGFVHSDPHPGNLLARFDANGKQQLVILDHGLYIELSEKFRTEYCKLWKYIFLVNHKGIAQIAQEWGINSAEMFASMIQLKPFKPIKDVRNDKRDMHELMKNFIGDESAFPQELIFVSRTMRMIQNLNQTFGSPVNRINLLTKELINAQVAKNPSLRDYFDYIRIQTTMFISSVLFLAIRVRQYLGGDLYGGKGQGLEDYIEIYMQNTAKSFGIN</sequence>
<dbReference type="InterPro" id="IPR004147">
    <property type="entry name" value="ABC1_dom"/>
</dbReference>
<dbReference type="STRING" id="984487.A0A1E4SGM5"/>
<dbReference type="InterPro" id="IPR045307">
    <property type="entry name" value="ADCK1_dom"/>
</dbReference>
<comment type="similarity">
    <text evidence="1">Belongs to the protein kinase superfamily. ADCK protein kinase family.</text>
</comment>
<evidence type="ECO:0000256" key="1">
    <source>
        <dbReference type="ARBA" id="ARBA00009670"/>
    </source>
</evidence>
<evidence type="ECO:0000256" key="2">
    <source>
        <dbReference type="SAM" id="Phobius"/>
    </source>
</evidence>
<dbReference type="GeneID" id="30985892"/>
<reference evidence="5" key="1">
    <citation type="submission" date="2016-05" db="EMBL/GenBank/DDBJ databases">
        <title>Comparative genomics of biotechnologically important yeasts.</title>
        <authorList>
            <consortium name="DOE Joint Genome Institute"/>
            <person name="Riley R."/>
            <person name="Haridas S."/>
            <person name="Wolfe K.H."/>
            <person name="Lopes M.R."/>
            <person name="Hittinger C.T."/>
            <person name="Goker M."/>
            <person name="Salamov A."/>
            <person name="Wisecaver J."/>
            <person name="Long T.M."/>
            <person name="Aerts A.L."/>
            <person name="Barry K."/>
            <person name="Choi C."/>
            <person name="Clum A."/>
            <person name="Coughlan A.Y."/>
            <person name="Deshpande S."/>
            <person name="Douglass A.P."/>
            <person name="Hanson S.J."/>
            <person name="Klenk H.-P."/>
            <person name="Labutti K."/>
            <person name="Lapidus A."/>
            <person name="Lindquist E."/>
            <person name="Lipzen A."/>
            <person name="Meier-Kolthoff J.P."/>
            <person name="Ohm R.A."/>
            <person name="Otillar R.P."/>
            <person name="Pangilinan J."/>
            <person name="Peng Y."/>
            <person name="Rokas A."/>
            <person name="Rosa C.A."/>
            <person name="Scheuner C."/>
            <person name="Sibirny A.A."/>
            <person name="Slot J.C."/>
            <person name="Stielow J.B."/>
            <person name="Sun H."/>
            <person name="Kurtzman C.P."/>
            <person name="Blackwell M."/>
            <person name="Grigoriev I.V."/>
            <person name="Jeffries T.W."/>
        </authorList>
    </citation>
    <scope>NUCLEOTIDE SEQUENCE [LARGE SCALE GENOMIC DNA]</scope>
    <source>
        <strain evidence="5">NRRL Y-17324</strain>
    </source>
</reference>
<keyword evidence="2" id="KW-0472">Membrane</keyword>
<keyword evidence="2" id="KW-0812">Transmembrane</keyword>